<dbReference type="CDD" id="cd03801">
    <property type="entry name" value="GT4_PimA-like"/>
    <property type="match status" value="1"/>
</dbReference>
<dbReference type="SUPFAM" id="SSF53448">
    <property type="entry name" value="Nucleotide-diphospho-sugar transferases"/>
    <property type="match status" value="1"/>
</dbReference>
<dbReference type="Proteomes" id="UP000001870">
    <property type="component" value="Chromosome"/>
</dbReference>
<dbReference type="Pfam" id="PF13692">
    <property type="entry name" value="Glyco_trans_1_4"/>
    <property type="match status" value="1"/>
</dbReference>
<reference evidence="2 3" key="1">
    <citation type="journal article" date="2008" name="ISME J.">
        <title>Comparative genomics of two ecotypes of the marine planktonic copiotroph Alteromonas macleodii suggests alternative lifestyles associated with different kinds of particulate organic matter.</title>
        <authorList>
            <person name="Ivars-Martinez E."/>
            <person name="Martin-Cuadrado A.B."/>
            <person name="D'Auria G."/>
            <person name="Mira A."/>
            <person name="Ferriera S."/>
            <person name="Johnson J."/>
            <person name="Friedman R."/>
            <person name="Rodriguez-Valera F."/>
        </authorList>
    </citation>
    <scope>NUCLEOTIDE SEQUENCE [LARGE SCALE GENOMIC DNA]</scope>
    <source>
        <strain evidence="3">DSM 17117 / CIP 110805 / LMG 28347 / Deep ecotype</strain>
    </source>
</reference>
<dbReference type="PANTHER" id="PTHR43179">
    <property type="entry name" value="RHAMNOSYLTRANSFERASE WBBL"/>
    <property type="match status" value="1"/>
</dbReference>
<gene>
    <name evidence="2" type="ordered locus">MADE_1013885</name>
</gene>
<dbReference type="EMBL" id="CP001103">
    <property type="protein sequence ID" value="AEA98911.2"/>
    <property type="molecule type" value="Genomic_DNA"/>
</dbReference>
<feature type="domain" description="Glycosyltransferase 2-like" evidence="1">
    <location>
        <begin position="272"/>
        <end position="377"/>
    </location>
</feature>
<dbReference type="PANTHER" id="PTHR43179:SF7">
    <property type="entry name" value="RHAMNOSYLTRANSFERASE WBBL"/>
    <property type="match status" value="1"/>
</dbReference>
<keyword evidence="2" id="KW-0808">Transferase</keyword>
<reference evidence="2 3" key="2">
    <citation type="journal article" date="2015" name="Antonie Van Leeuwenhoek">
        <title>Ecophysiological diversity of a novel member of the genus Alteromonas, and description of Alteromonas mediterranea sp. nov.</title>
        <authorList>
            <person name="Ivanova E.P."/>
            <person name="Lopez-Perez M."/>
            <person name="Zabalos M."/>
            <person name="Nguyen S.H."/>
            <person name="Webb H.K."/>
            <person name="Ryan J."/>
            <person name="Lagutin K."/>
            <person name="Vyssotski M."/>
            <person name="Crawford R.J."/>
            <person name="Rodriguez-Valera F."/>
        </authorList>
    </citation>
    <scope>NUCLEOTIDE SEQUENCE [LARGE SCALE GENOMIC DNA]</scope>
    <source>
        <strain evidence="3">DSM 17117 / CIP 110805 / LMG 28347 / Deep ecotype</strain>
    </source>
</reference>
<sequence length="906" mass="101414">MTNKNLAGHIDSFEGGILRGWAANLDDENPLEIVACDEAGQLLGTGVANEFREDLIVNNINKGAHGFSLVLNNELLRKESAIVIKDKATDKKVATSAFKVSNTLSRAAVALESLVGNKLSFIIRNKQVTQGVFTLAFRVANEIIGHYECDSSKDTSFGYIYVPAKFLDNAKHTVVAFIYGEPGFCGKLEIQGDPVLTPWEYLNHSRRIPHYISKPPSADARYESLTLQLHDKERKVDIESLSTAHNVLVEGYEGRKNFPNLTLPSFENPKVSIIVPAYNKFSLTYHCIASILLAFNKTPYEVILADDCSTDETSRAEEIITNLKVSRNTENLRFLKSCNKATEIASGDYIVFLNNDTEVKSLWLDELVSQHEADSSVGMTGSKLLNLDGTLQEAGGIVWSNGEPWNAGRNANPYDCSWNYVRQVDYVTGAALCISRNVWEKVGRFSEEYAPCYYEDTDLSFKVREAGYKVLYVPHSEVIHFEGQSHGTDVSKGLKQYQKVNEATFRRAWFNSYKHGTKPSLSNLHLEKDRNIEQRVLVIDYATPMEGVDAGSHAALKEIEMMIALGFKVTFVPQNLAIMGLHTKKLQNMGVEVLYVPFYYSLDDVLDRRLEEMDAVYITRYEVAKNYIERIKAENKPVLFNNADLHFLREMRAALLKNDQEAMDEALLTRDEELAVCEAVDAILTYNTTEQAVISSHLAKTCNMHTTPWVVDPKPSGKGFSDRSGIAFLGGYGHKPNVEAVEFMVEQVMPKLKAVRPDITFTVYGSKMPKEFKQFACDNVDIVGFAESLDKVYNEHRIFIAPLLSGAGIKGKVLDALAYATPTVLTDVAAEGTGLTNGINTLIANTAEEWVKAVIKLYDDEALWKRFSENSELLARENFSYHNGVKRMRTIFESVGVFTSVRMDEL</sequence>
<proteinExistence type="predicted"/>
<keyword evidence="3" id="KW-1185">Reference proteome</keyword>
<evidence type="ECO:0000313" key="3">
    <source>
        <dbReference type="Proteomes" id="UP000001870"/>
    </source>
</evidence>
<dbReference type="Gene3D" id="3.40.50.2000">
    <property type="entry name" value="Glycogen Phosphorylase B"/>
    <property type="match status" value="1"/>
</dbReference>
<dbReference type="HOGENOM" id="CLU_006539_2_0_6"/>
<accession>F2GAH7</accession>
<dbReference type="KEGG" id="amc:MADE_1013885"/>
<organism evidence="2 3">
    <name type="scientific">Alteromonas mediterranea (strain DSM 17117 / CIP 110805 / LMG 28347 / Deep ecotype)</name>
    <dbReference type="NCBI Taxonomy" id="1774373"/>
    <lineage>
        <taxon>Bacteria</taxon>
        <taxon>Pseudomonadati</taxon>
        <taxon>Pseudomonadota</taxon>
        <taxon>Gammaproteobacteria</taxon>
        <taxon>Alteromonadales</taxon>
        <taxon>Alteromonadaceae</taxon>
        <taxon>Alteromonas/Salinimonas group</taxon>
        <taxon>Alteromonas</taxon>
    </lineage>
</organism>
<dbReference type="InterPro" id="IPR001173">
    <property type="entry name" value="Glyco_trans_2-like"/>
</dbReference>
<dbReference type="Pfam" id="PF00535">
    <property type="entry name" value="Glycos_transf_2"/>
    <property type="match status" value="1"/>
</dbReference>
<protein>
    <submittedName>
        <fullName evidence="2">Glycosyl transferase</fullName>
    </submittedName>
</protein>
<dbReference type="SUPFAM" id="SSF53756">
    <property type="entry name" value="UDP-Glycosyltransferase/glycogen phosphorylase"/>
    <property type="match status" value="1"/>
</dbReference>
<name>F2GAH7_ALTMD</name>
<dbReference type="RefSeq" id="WP_023559937.1">
    <property type="nucleotide sequence ID" value="NC_011138.3"/>
</dbReference>
<evidence type="ECO:0000313" key="2">
    <source>
        <dbReference type="EMBL" id="AEA98911.2"/>
    </source>
</evidence>
<dbReference type="CDD" id="cd04186">
    <property type="entry name" value="GT_2_like_c"/>
    <property type="match status" value="1"/>
</dbReference>
<dbReference type="Gene3D" id="3.90.550.10">
    <property type="entry name" value="Spore Coat Polysaccharide Biosynthesis Protein SpsA, Chain A"/>
    <property type="match status" value="1"/>
</dbReference>
<evidence type="ECO:0000259" key="1">
    <source>
        <dbReference type="Pfam" id="PF00535"/>
    </source>
</evidence>
<dbReference type="InterPro" id="IPR029044">
    <property type="entry name" value="Nucleotide-diphossugar_trans"/>
</dbReference>
<dbReference type="AlphaFoldDB" id="F2GAH7"/>
<dbReference type="GO" id="GO:0016740">
    <property type="term" value="F:transferase activity"/>
    <property type="evidence" value="ECO:0007669"/>
    <property type="project" value="UniProtKB-KW"/>
</dbReference>